<dbReference type="PANTHER" id="PTHR36512">
    <property type="entry name" value="D-AMINOPEPTIDASE"/>
    <property type="match status" value="1"/>
</dbReference>
<keyword evidence="4" id="KW-1185">Reference proteome</keyword>
<protein>
    <submittedName>
        <fullName evidence="3">Uncharacterized protein</fullName>
    </submittedName>
</protein>
<evidence type="ECO:0000313" key="3">
    <source>
        <dbReference type="EMBL" id="KAK3214672.1"/>
    </source>
</evidence>
<dbReference type="Gene3D" id="3.60.70.12">
    <property type="entry name" value="L-amino peptidase D-ALA esterase/amidase"/>
    <property type="match status" value="1"/>
</dbReference>
<dbReference type="InterPro" id="IPR016117">
    <property type="entry name" value="ArgJ-like_dom_sf"/>
</dbReference>
<name>A0AAN6RK63_9PLEO</name>
<reference evidence="3 4" key="1">
    <citation type="submission" date="2021-02" db="EMBL/GenBank/DDBJ databases">
        <title>Genome assembly of Pseudopithomyces chartarum.</title>
        <authorList>
            <person name="Jauregui R."/>
            <person name="Singh J."/>
            <person name="Voisey C."/>
        </authorList>
    </citation>
    <scope>NUCLEOTIDE SEQUENCE [LARGE SCALE GENOMIC DNA]</scope>
    <source>
        <strain evidence="3 4">AGR01</strain>
    </source>
</reference>
<dbReference type="Pfam" id="PF03576">
    <property type="entry name" value="Peptidase_S58"/>
    <property type="match status" value="1"/>
</dbReference>
<dbReference type="CDD" id="cd02253">
    <property type="entry name" value="DmpA"/>
    <property type="match status" value="1"/>
</dbReference>
<organism evidence="3 4">
    <name type="scientific">Pseudopithomyces chartarum</name>
    <dbReference type="NCBI Taxonomy" id="1892770"/>
    <lineage>
        <taxon>Eukaryota</taxon>
        <taxon>Fungi</taxon>
        <taxon>Dikarya</taxon>
        <taxon>Ascomycota</taxon>
        <taxon>Pezizomycotina</taxon>
        <taxon>Dothideomycetes</taxon>
        <taxon>Pleosporomycetidae</taxon>
        <taxon>Pleosporales</taxon>
        <taxon>Massarineae</taxon>
        <taxon>Didymosphaeriaceae</taxon>
        <taxon>Pseudopithomyces</taxon>
    </lineage>
</organism>
<dbReference type="Proteomes" id="UP001280581">
    <property type="component" value="Unassembled WGS sequence"/>
</dbReference>
<dbReference type="EMBL" id="WVTA01000003">
    <property type="protein sequence ID" value="KAK3214672.1"/>
    <property type="molecule type" value="Genomic_DNA"/>
</dbReference>
<evidence type="ECO:0000313" key="4">
    <source>
        <dbReference type="Proteomes" id="UP001280581"/>
    </source>
</evidence>
<accession>A0AAN6RK63</accession>
<evidence type="ECO:0000256" key="2">
    <source>
        <dbReference type="SAM" id="MobiDB-lite"/>
    </source>
</evidence>
<dbReference type="FunFam" id="3.60.70.12:FF:000004">
    <property type="entry name" value="Beta-peptidyl aminopeptidase BapA"/>
    <property type="match status" value="1"/>
</dbReference>
<dbReference type="PANTHER" id="PTHR36512:SF3">
    <property type="entry name" value="BLR5678 PROTEIN"/>
    <property type="match status" value="1"/>
</dbReference>
<evidence type="ECO:0000256" key="1">
    <source>
        <dbReference type="ARBA" id="ARBA00007068"/>
    </source>
</evidence>
<dbReference type="GO" id="GO:0004177">
    <property type="term" value="F:aminopeptidase activity"/>
    <property type="evidence" value="ECO:0007669"/>
    <property type="project" value="TreeGrafter"/>
</dbReference>
<feature type="region of interest" description="Disordered" evidence="2">
    <location>
        <begin position="416"/>
        <end position="443"/>
    </location>
</feature>
<sequence length="489" mass="53103">MSQSTASSTPRQRVRDLLPTVHLGRYPTGPKNSLTDVPGVLVSTQSIHSSPAYPNAPENSINTGITTILPRKDWFHKACFAGIFRFNGSGEMTGSHWIEETGLLHSPIVITGSFGVGAAYNGIYEYAIREYSDAQGKVDWFLTPVVAETFDGFMHDVTKFAVTPQHVVQGIDSASSEPVKEGNTGGGTGMLAHWFKGGTGSSSRIVKGEEEKSYTVAALVQANYGAMRDFRIAGAPIGRLIFEEQERIGHENPEDPRLMAQAELLFKHIREHKDKKDGSIIVILATDAPLHPTQLQRLAKRATVGLSRAGGWGANPSGDIFLALSTAAEVEVQNDSDRWTPKERSIDMTEDATINALFEAGADAVEEAILNAVFMAESMHGFNASVDALDLDRVKELMAKYFGGLCLLQNNGFQGRESRAGPQEWGSSSSRTKARDPERVGVGADSSPLYRWSTVRPSALDRDWGAPPVDSISSYSRIVYAAAARRLDC</sequence>
<dbReference type="AlphaFoldDB" id="A0AAN6RK63"/>
<dbReference type="InterPro" id="IPR005321">
    <property type="entry name" value="Peptidase_S58_DmpA"/>
</dbReference>
<comment type="similarity">
    <text evidence="1">Belongs to the peptidase S58 family.</text>
</comment>
<comment type="caution">
    <text evidence="3">The sequence shown here is derived from an EMBL/GenBank/DDBJ whole genome shotgun (WGS) entry which is preliminary data.</text>
</comment>
<gene>
    <name evidence="3" type="ORF">GRF29_19g922947</name>
</gene>
<proteinExistence type="inferred from homology"/>
<dbReference type="SUPFAM" id="SSF56266">
    <property type="entry name" value="DmpA/ArgJ-like"/>
    <property type="match status" value="1"/>
</dbReference>